<organism evidence="1 2">
    <name type="scientific">Panagrellus redivivus</name>
    <name type="common">Microworm</name>
    <dbReference type="NCBI Taxonomy" id="6233"/>
    <lineage>
        <taxon>Eukaryota</taxon>
        <taxon>Metazoa</taxon>
        <taxon>Ecdysozoa</taxon>
        <taxon>Nematoda</taxon>
        <taxon>Chromadorea</taxon>
        <taxon>Rhabditida</taxon>
        <taxon>Tylenchina</taxon>
        <taxon>Panagrolaimomorpha</taxon>
        <taxon>Panagrolaimoidea</taxon>
        <taxon>Panagrolaimidae</taxon>
        <taxon>Panagrellus</taxon>
    </lineage>
</organism>
<protein>
    <submittedName>
        <fullName evidence="2">Retrovirus-related Pol polyprotein from transposon TNT 1-94</fullName>
    </submittedName>
</protein>
<dbReference type="AlphaFoldDB" id="A0A7E4WBC3"/>
<dbReference type="Proteomes" id="UP000492821">
    <property type="component" value="Unassembled WGS sequence"/>
</dbReference>
<dbReference type="WBParaSite" id="Pan_g8863.t1">
    <property type="protein sequence ID" value="Pan_g8863.t1"/>
    <property type="gene ID" value="Pan_g8863"/>
</dbReference>
<keyword evidence="1" id="KW-1185">Reference proteome</keyword>
<evidence type="ECO:0000313" key="1">
    <source>
        <dbReference type="Proteomes" id="UP000492821"/>
    </source>
</evidence>
<evidence type="ECO:0000313" key="2">
    <source>
        <dbReference type="WBParaSite" id="Pan_g8863.t1"/>
    </source>
</evidence>
<accession>A0A7E4WBC3</accession>
<sequence>MQDTKNDKGEVGYRLRARSKKVEACAVVEKLCTGCAVSIVMRPLNALEKLNLLASDDTNEVLDSSPLGTNKFIKNELRNVHPKDMFHYGKLTLEFLADYLTLRYGFNGAAECIKTVIMMWRCMRNVY</sequence>
<reference evidence="2" key="2">
    <citation type="submission" date="2020-10" db="UniProtKB">
        <authorList>
            <consortium name="WormBaseParasite"/>
        </authorList>
    </citation>
    <scope>IDENTIFICATION</scope>
</reference>
<reference evidence="1" key="1">
    <citation type="journal article" date="2013" name="Genetics">
        <title>The draft genome and transcriptome of Panagrellus redivivus are shaped by the harsh demands of a free-living lifestyle.</title>
        <authorList>
            <person name="Srinivasan J."/>
            <person name="Dillman A.R."/>
            <person name="Macchietto M.G."/>
            <person name="Heikkinen L."/>
            <person name="Lakso M."/>
            <person name="Fracchia K.M."/>
            <person name="Antoshechkin I."/>
            <person name="Mortazavi A."/>
            <person name="Wong G."/>
            <person name="Sternberg P.W."/>
        </authorList>
    </citation>
    <scope>NUCLEOTIDE SEQUENCE [LARGE SCALE GENOMIC DNA]</scope>
    <source>
        <strain evidence="1">MT8872</strain>
    </source>
</reference>
<name>A0A7E4WBC3_PANRE</name>
<proteinExistence type="predicted"/>